<dbReference type="PANTHER" id="PTHR30399">
    <property type="entry name" value="UNCHARACTERIZED PROTEIN YGJP"/>
    <property type="match status" value="1"/>
</dbReference>
<keyword evidence="3" id="KW-1185">Reference proteome</keyword>
<comment type="caution">
    <text evidence="2">The sequence shown here is derived from an EMBL/GenBank/DDBJ whole genome shotgun (WGS) entry which is preliminary data.</text>
</comment>
<evidence type="ECO:0000313" key="2">
    <source>
        <dbReference type="EMBL" id="MCT2398684.1"/>
    </source>
</evidence>
<dbReference type="Pfam" id="PF01863">
    <property type="entry name" value="YgjP-like"/>
    <property type="match status" value="1"/>
</dbReference>
<gene>
    <name evidence="2" type="ORF">NZK81_03895</name>
</gene>
<dbReference type="InterPro" id="IPR053136">
    <property type="entry name" value="UTP_pyrophosphatase-like"/>
</dbReference>
<dbReference type="PANTHER" id="PTHR30399:SF1">
    <property type="entry name" value="UTP PYROPHOSPHATASE"/>
    <property type="match status" value="1"/>
</dbReference>
<dbReference type="RefSeq" id="WP_260044085.1">
    <property type="nucleotide sequence ID" value="NZ_JANZXA010000002.1"/>
</dbReference>
<accession>A0ABT2I1K8</accession>
<sequence length="241" mass="27065">MLDWLRRDPRAEPTVEVAGRALPVTIRRLERARRMTMRLAPDGSEVRISIPRWTRTAEALAFAESRRDWLARQIEALPAAVPLAHGSTLHFRGEALTLAHDPKAPRRPAKVESALHVGGPESSLASRLQRWLQAEAREALGGDLAEYCTRAAQPTPRLALTSARRRWGSCASDGTVRINWRLIMAPDTVRRSVVAHEVAHLVHFDHSPAFHLCLKELFEGSVHDANRWLKAHGRTLYQPFG</sequence>
<dbReference type="EMBL" id="JANZXA010000002">
    <property type="protein sequence ID" value="MCT2398684.1"/>
    <property type="molecule type" value="Genomic_DNA"/>
</dbReference>
<reference evidence="2" key="1">
    <citation type="submission" date="2022-09" db="EMBL/GenBank/DDBJ databases">
        <title>Novosphingobium sp. Nov., a polycyclic aromatic hydrocarbon-degrading bacterium isolated form mangrove sediments in HongKong.</title>
        <authorList>
            <person name="Hu Z."/>
        </authorList>
    </citation>
    <scope>NUCLEOTIDE SEQUENCE</scope>
    <source>
        <strain evidence="2">HK4-1</strain>
    </source>
</reference>
<dbReference type="CDD" id="cd07344">
    <property type="entry name" value="M48_yhfN_like"/>
    <property type="match status" value="1"/>
</dbReference>
<evidence type="ECO:0000259" key="1">
    <source>
        <dbReference type="Pfam" id="PF01863"/>
    </source>
</evidence>
<dbReference type="InterPro" id="IPR002725">
    <property type="entry name" value="YgjP-like_metallopeptidase"/>
</dbReference>
<proteinExistence type="predicted"/>
<organism evidence="2 3">
    <name type="scientific">Novosphingobium mangrovi</name>
    <name type="common">ex Huang et al. 2023</name>
    <dbReference type="NCBI Taxonomy" id="2976432"/>
    <lineage>
        <taxon>Bacteria</taxon>
        <taxon>Pseudomonadati</taxon>
        <taxon>Pseudomonadota</taxon>
        <taxon>Alphaproteobacteria</taxon>
        <taxon>Sphingomonadales</taxon>
        <taxon>Sphingomonadaceae</taxon>
        <taxon>Novosphingobium</taxon>
    </lineage>
</organism>
<feature type="domain" description="YgjP-like metallopeptidase" evidence="1">
    <location>
        <begin position="36"/>
        <end position="232"/>
    </location>
</feature>
<name>A0ABT2I1K8_9SPHN</name>
<dbReference type="Proteomes" id="UP001165583">
    <property type="component" value="Unassembled WGS sequence"/>
</dbReference>
<protein>
    <submittedName>
        <fullName evidence="2">M48 family metallopeptidase</fullName>
    </submittedName>
</protein>
<dbReference type="Gene3D" id="3.30.2010.10">
    <property type="entry name" value="Metalloproteases ('zincins'), catalytic domain"/>
    <property type="match status" value="1"/>
</dbReference>
<evidence type="ECO:0000313" key="3">
    <source>
        <dbReference type="Proteomes" id="UP001165583"/>
    </source>
</evidence>